<dbReference type="Gene3D" id="3.40.50.1240">
    <property type="entry name" value="Phosphoglycerate mutase-like"/>
    <property type="match status" value="1"/>
</dbReference>
<evidence type="ECO:0000313" key="3">
    <source>
        <dbReference type="EMBL" id="OZG50784.1"/>
    </source>
</evidence>
<dbReference type="InterPro" id="IPR015797">
    <property type="entry name" value="NUDIX_hydrolase-like_dom_sf"/>
</dbReference>
<sequence length="354" mass="38868">MSNLQHVVNAAGAIVYRWNEGSQNPDEHLDDPLAGLEVCTVHRPRYGDTSWPKGKLENNESWIHAATREVGEETGFPVALQSHMTTVEYDLAYEGKASTKGVKKRGIRKTVNYWIGHPLDDDAAQMRGKPFGPVADPDEGEISGIDWMTPHDARKALTRRDDKASVDEFVRRVRDGSAFAVPFVIMRHGKAEGRKSWHAYDGLRPLTPRGAGSAYAEAREIACFAPLDLYSSPWKRCADTIAMYAAQTGQDVTMVPELTEDAFADDPDAAWAALYATMDACASRRRPAAVCMHRPVIGGMIDHLREICLTPALAKIVPGNNPYLPTGHAIALGLIPTPDGPRITDIQKVSPIVY</sequence>
<dbReference type="Pfam" id="PF00293">
    <property type="entry name" value="NUDIX"/>
    <property type="match status" value="1"/>
</dbReference>
<dbReference type="InterPro" id="IPR013078">
    <property type="entry name" value="His_Pase_superF_clade-1"/>
</dbReference>
<dbReference type="PANTHER" id="PTHR21340:SF0">
    <property type="entry name" value="BIS(5'-NUCLEOSYL)-TETRAPHOSPHATASE [ASYMMETRICAL]"/>
    <property type="match status" value="1"/>
</dbReference>
<organism evidence="3 4">
    <name type="scientific">Pseudoscardovia radai</name>
    <dbReference type="NCBI Taxonomy" id="987066"/>
    <lineage>
        <taxon>Bacteria</taxon>
        <taxon>Bacillati</taxon>
        <taxon>Actinomycetota</taxon>
        <taxon>Actinomycetes</taxon>
        <taxon>Bifidobacteriales</taxon>
        <taxon>Bifidobacteriaceae</taxon>
        <taxon>Pseudoscardovia</taxon>
    </lineage>
</organism>
<dbReference type="InterPro" id="IPR000086">
    <property type="entry name" value="NUDIX_hydrolase_dom"/>
</dbReference>
<dbReference type="InterPro" id="IPR051325">
    <property type="entry name" value="Nudix_hydrolase_domain"/>
</dbReference>
<dbReference type="InterPro" id="IPR020084">
    <property type="entry name" value="NUDIX_hydrolase_CS"/>
</dbReference>
<dbReference type="OrthoDB" id="4287477at2"/>
<dbReference type="Gene3D" id="3.90.79.10">
    <property type="entry name" value="Nucleoside Triphosphate Pyrophosphohydrolase"/>
    <property type="match status" value="1"/>
</dbReference>
<accession>A0A261EV89</accession>
<protein>
    <submittedName>
        <fullName evidence="3">Hydrolase, NUDIX family</fullName>
    </submittedName>
</protein>
<dbReference type="SMART" id="SM00855">
    <property type="entry name" value="PGAM"/>
    <property type="match status" value="1"/>
</dbReference>
<dbReference type="Pfam" id="PF00300">
    <property type="entry name" value="His_Phos_1"/>
    <property type="match status" value="1"/>
</dbReference>
<dbReference type="RefSeq" id="WP_143516404.1">
    <property type="nucleotide sequence ID" value="NZ_MWWR01000014.1"/>
</dbReference>
<dbReference type="GO" id="GO:0006754">
    <property type="term" value="P:ATP biosynthetic process"/>
    <property type="evidence" value="ECO:0007669"/>
    <property type="project" value="TreeGrafter"/>
</dbReference>
<dbReference type="CDD" id="cd03673">
    <property type="entry name" value="NUDIX_Ap6A_hydrolase"/>
    <property type="match status" value="1"/>
</dbReference>
<dbReference type="PROSITE" id="PS51462">
    <property type="entry name" value="NUDIX"/>
    <property type="match status" value="1"/>
</dbReference>
<feature type="domain" description="Nudix hydrolase" evidence="2">
    <location>
        <begin position="6"/>
        <end position="170"/>
    </location>
</feature>
<evidence type="ECO:0000313" key="4">
    <source>
        <dbReference type="Proteomes" id="UP000216725"/>
    </source>
</evidence>
<gene>
    <name evidence="3" type="ORF">PSRA_1415</name>
</gene>
<evidence type="ECO:0000259" key="2">
    <source>
        <dbReference type="PROSITE" id="PS51462"/>
    </source>
</evidence>
<dbReference type="Proteomes" id="UP000216725">
    <property type="component" value="Unassembled WGS sequence"/>
</dbReference>
<proteinExistence type="predicted"/>
<dbReference type="PANTHER" id="PTHR21340">
    <property type="entry name" value="DIADENOSINE 5,5-P1,P4-TETRAPHOSPHATE PYROPHOSPHOHYDROLASE MUTT"/>
    <property type="match status" value="1"/>
</dbReference>
<dbReference type="InterPro" id="IPR029033">
    <property type="entry name" value="His_PPase_superfam"/>
</dbReference>
<reference evidence="3 4" key="1">
    <citation type="journal article" date="2017" name="BMC Genomics">
        <title>Comparative genomic and phylogenomic analyses of the Bifidobacteriaceae family.</title>
        <authorList>
            <person name="Lugli G.A."/>
            <person name="Milani C."/>
            <person name="Turroni F."/>
            <person name="Duranti S."/>
            <person name="Mancabelli L."/>
            <person name="Mangifesta M."/>
            <person name="Ferrario C."/>
            <person name="Modesto M."/>
            <person name="Mattarelli P."/>
            <person name="Jiri K."/>
            <person name="van Sinderen D."/>
            <person name="Ventura M."/>
        </authorList>
    </citation>
    <scope>NUCLEOTIDE SEQUENCE [LARGE SCALE GENOMIC DNA]</scope>
    <source>
        <strain evidence="3 4">DSM 24742</strain>
    </source>
</reference>
<dbReference type="PROSITE" id="PS00893">
    <property type="entry name" value="NUDIX_BOX"/>
    <property type="match status" value="1"/>
</dbReference>
<keyword evidence="4" id="KW-1185">Reference proteome</keyword>
<dbReference type="SUPFAM" id="SSF53254">
    <property type="entry name" value="Phosphoglycerate mutase-like"/>
    <property type="match status" value="1"/>
</dbReference>
<dbReference type="EMBL" id="MWWR01000014">
    <property type="protein sequence ID" value="OZG50784.1"/>
    <property type="molecule type" value="Genomic_DNA"/>
</dbReference>
<dbReference type="SUPFAM" id="SSF55811">
    <property type="entry name" value="Nudix"/>
    <property type="match status" value="1"/>
</dbReference>
<dbReference type="AlphaFoldDB" id="A0A261EV89"/>
<name>A0A261EV89_9BIFI</name>
<comment type="caution">
    <text evidence="3">The sequence shown here is derived from an EMBL/GenBank/DDBJ whole genome shotgun (WGS) entry which is preliminary data.</text>
</comment>
<dbReference type="GO" id="GO:0004081">
    <property type="term" value="F:bis(5'-nucleosyl)-tetraphosphatase (asymmetrical) activity"/>
    <property type="evidence" value="ECO:0007669"/>
    <property type="project" value="TreeGrafter"/>
</dbReference>
<evidence type="ECO:0000256" key="1">
    <source>
        <dbReference type="ARBA" id="ARBA00022801"/>
    </source>
</evidence>
<dbReference type="GO" id="GO:0006167">
    <property type="term" value="P:AMP biosynthetic process"/>
    <property type="evidence" value="ECO:0007669"/>
    <property type="project" value="TreeGrafter"/>
</dbReference>
<keyword evidence="1 3" id="KW-0378">Hydrolase</keyword>